<feature type="transmembrane region" description="Helical" evidence="2">
    <location>
        <begin position="120"/>
        <end position="139"/>
    </location>
</feature>
<protein>
    <submittedName>
        <fullName evidence="4">Tic21</fullName>
    </submittedName>
</protein>
<evidence type="ECO:0000313" key="4">
    <source>
        <dbReference type="EMBL" id="BAT25240.1"/>
    </source>
</evidence>
<keyword evidence="2" id="KW-1133">Transmembrane helix</keyword>
<feature type="compositionally biased region" description="Basic and acidic residues" evidence="1">
    <location>
        <begin position="308"/>
        <end position="318"/>
    </location>
</feature>
<dbReference type="PANTHER" id="PTHR34548:SF2">
    <property type="entry name" value="PROTEIN TIC 21, CHLOROPLASTIC"/>
    <property type="match status" value="1"/>
</dbReference>
<feature type="transmembrane region" description="Helical" evidence="2">
    <location>
        <begin position="276"/>
        <end position="299"/>
    </location>
</feature>
<dbReference type="InterPro" id="IPR022051">
    <property type="entry name" value="DUF3611"/>
</dbReference>
<feature type="chain" id="PRO_5006057778" evidence="3">
    <location>
        <begin position="25"/>
        <end position="331"/>
    </location>
</feature>
<feature type="region of interest" description="Disordered" evidence="1">
    <location>
        <begin position="308"/>
        <end position="331"/>
    </location>
</feature>
<reference evidence="4" key="1">
    <citation type="submission" date="2015-04" db="EMBL/GenBank/DDBJ databases">
        <title>Plastid of Nitzschia.</title>
        <authorList>
            <person name="Kamikawa R."/>
        </authorList>
    </citation>
    <scope>NUCLEOTIDE SEQUENCE</scope>
</reference>
<dbReference type="PANTHER" id="PTHR34548">
    <property type="entry name" value="PROTEIN TIC 21, CHLOROPLASTIC"/>
    <property type="match status" value="1"/>
</dbReference>
<gene>
    <name evidence="4" type="primary">tic21</name>
</gene>
<organism evidence="4">
    <name type="scientific">Nitzschia sp. IriIs04</name>
    <dbReference type="NCBI Taxonomy" id="1444690"/>
    <lineage>
        <taxon>Eukaryota</taxon>
        <taxon>Sar</taxon>
        <taxon>Stramenopiles</taxon>
        <taxon>Ochrophyta</taxon>
        <taxon>Bacillariophyta</taxon>
        <taxon>Bacillariophyceae</taxon>
        <taxon>Bacillariophycidae</taxon>
        <taxon>Bacillariales</taxon>
        <taxon>Bacillariaceae</taxon>
        <taxon>Nitzschia</taxon>
    </lineage>
</organism>
<proteinExistence type="evidence at transcript level"/>
<feature type="transmembrane region" description="Helical" evidence="2">
    <location>
        <begin position="179"/>
        <end position="198"/>
    </location>
</feature>
<keyword evidence="3" id="KW-0732">Signal</keyword>
<name>A0A0P0YVA7_9STRA</name>
<dbReference type="EMBL" id="LC052658">
    <property type="protein sequence ID" value="BAT25240.1"/>
    <property type="molecule type" value="mRNA"/>
</dbReference>
<sequence length="331" mass="36044">MPQHCSTAARLLCCLSLVISNTQAFVLTPTVPTQWLRQSPLSSPLQQPQQPQLQHKIPFQHYNLQQLSTTSLFMDRNNNNNNYDPFAQNNNNIMAPPVQQARPDSIINEVAFKLRRVSWLTWWIQVILTTVSSLILVFARNAVVSGAMHGAYATAAALGQSSQDMHHHAAVNAGGLPNFVLAGLGVGVSYASILWTWANRRLAGRMLSLSQPKNRIKVATMLRKSIDVGATMNVVGMLFALLSAEQIVGVLAMKVLTSARTIALTESNSLLQPLDVIIVQANTNTLLSHFCSLVAILYLSKSIARLDPPSREGAERSRGGPGGTNLRFASG</sequence>
<evidence type="ECO:0000256" key="1">
    <source>
        <dbReference type="SAM" id="MobiDB-lite"/>
    </source>
</evidence>
<dbReference type="Pfam" id="PF12263">
    <property type="entry name" value="DUF3611"/>
    <property type="match status" value="1"/>
</dbReference>
<keyword evidence="2" id="KW-0812">Transmembrane</keyword>
<feature type="transmembrane region" description="Helical" evidence="2">
    <location>
        <begin position="230"/>
        <end position="256"/>
    </location>
</feature>
<accession>A0A0P0YVA7</accession>
<feature type="signal peptide" evidence="3">
    <location>
        <begin position="1"/>
        <end position="24"/>
    </location>
</feature>
<dbReference type="AlphaFoldDB" id="A0A0P0YVA7"/>
<evidence type="ECO:0000256" key="3">
    <source>
        <dbReference type="SAM" id="SignalP"/>
    </source>
</evidence>
<keyword evidence="2" id="KW-0472">Membrane</keyword>
<evidence type="ECO:0000256" key="2">
    <source>
        <dbReference type="SAM" id="Phobius"/>
    </source>
</evidence>